<protein>
    <submittedName>
        <fullName evidence="4">Quinone oxidoreductase PIG3</fullName>
    </submittedName>
</protein>
<name>A0A369JEN5_HYPMA</name>
<dbReference type="STRING" id="39966.A0A369JEN5"/>
<dbReference type="SMART" id="SM00829">
    <property type="entry name" value="PKS_ER"/>
    <property type="match status" value="1"/>
</dbReference>
<dbReference type="OrthoDB" id="203908at2759"/>
<dbReference type="CDD" id="cd05276">
    <property type="entry name" value="p53_inducible_oxidoreductase"/>
    <property type="match status" value="1"/>
</dbReference>
<sequence length="407" mass="44288">MRAILIRDDKGPAENMYIEEVPTPKPGAGEVLVKIKAFGLNRMDISQREGFYPPPAGSSSILGVEFSGTIADLGESVSGWEVNDEVLGLAGGGAYAEFISLPATHIISKPSHLNWAEAASVPENFLTAFQALFLCAEFKKGDDVLVHAGASGVGVAAIQLARVYGARTVTATASTQEKLDWLLNLPNGATHSANYKTEDFSTVVKQATNNKGVDVVIDFVGQSHWKRNIDSLAMDGRMTILALLSGSNIASVDLKPLLYKRLRIQGSTLRSRSLSYQADLIARFRREILDNITGENGSGPVRVFIHKVYPWTEIQDAHREMEANANSGKIVVESISRSQSSRAPLSTVPEALTVDSSFQVPDHLQVVCHRKSAPHRLSSQVASDGFNHRIPALSFYLIIFDHTDIQH</sequence>
<dbReference type="Proteomes" id="UP000076154">
    <property type="component" value="Unassembled WGS sequence"/>
</dbReference>
<dbReference type="Gene3D" id="3.90.180.10">
    <property type="entry name" value="Medium-chain alcohol dehydrogenases, catalytic domain"/>
    <property type="match status" value="1"/>
</dbReference>
<evidence type="ECO:0000256" key="1">
    <source>
        <dbReference type="ARBA" id="ARBA00022857"/>
    </source>
</evidence>
<dbReference type="InterPro" id="IPR020843">
    <property type="entry name" value="ER"/>
</dbReference>
<keyword evidence="2" id="KW-0560">Oxidoreductase</keyword>
<evidence type="ECO:0000259" key="3">
    <source>
        <dbReference type="SMART" id="SM00829"/>
    </source>
</evidence>
<dbReference type="InterPro" id="IPR036291">
    <property type="entry name" value="NAD(P)-bd_dom_sf"/>
</dbReference>
<dbReference type="InParanoid" id="A0A369JEN5"/>
<comment type="caution">
    <text evidence="4">The sequence shown here is derived from an EMBL/GenBank/DDBJ whole genome shotgun (WGS) entry which is preliminary data.</text>
</comment>
<keyword evidence="5" id="KW-1185">Reference proteome</keyword>
<dbReference type="PANTHER" id="PTHR48106">
    <property type="entry name" value="QUINONE OXIDOREDUCTASE PIG3-RELATED"/>
    <property type="match status" value="1"/>
</dbReference>
<dbReference type="GO" id="GO:0070402">
    <property type="term" value="F:NADPH binding"/>
    <property type="evidence" value="ECO:0007669"/>
    <property type="project" value="TreeGrafter"/>
</dbReference>
<proteinExistence type="predicted"/>
<dbReference type="EMBL" id="LUEZ02000085">
    <property type="protein sequence ID" value="RDB19047.1"/>
    <property type="molecule type" value="Genomic_DNA"/>
</dbReference>
<dbReference type="InterPro" id="IPR011032">
    <property type="entry name" value="GroES-like_sf"/>
</dbReference>
<dbReference type="Pfam" id="PF08240">
    <property type="entry name" value="ADH_N"/>
    <property type="match status" value="1"/>
</dbReference>
<dbReference type="InterPro" id="IPR014189">
    <property type="entry name" value="Quinone_OxRdtase_PIG3"/>
</dbReference>
<feature type="domain" description="Enoyl reductase (ER)" evidence="3">
    <location>
        <begin position="11"/>
        <end position="332"/>
    </location>
</feature>
<evidence type="ECO:0000313" key="4">
    <source>
        <dbReference type="EMBL" id="RDB19047.1"/>
    </source>
</evidence>
<evidence type="ECO:0000313" key="5">
    <source>
        <dbReference type="Proteomes" id="UP000076154"/>
    </source>
</evidence>
<dbReference type="PANTHER" id="PTHR48106:SF18">
    <property type="entry name" value="QUINONE OXIDOREDUCTASE PIG3"/>
    <property type="match status" value="1"/>
</dbReference>
<dbReference type="AlphaFoldDB" id="A0A369JEN5"/>
<organism evidence="4 5">
    <name type="scientific">Hypsizygus marmoreus</name>
    <name type="common">White beech mushroom</name>
    <name type="synonym">Agaricus marmoreus</name>
    <dbReference type="NCBI Taxonomy" id="39966"/>
    <lineage>
        <taxon>Eukaryota</taxon>
        <taxon>Fungi</taxon>
        <taxon>Dikarya</taxon>
        <taxon>Basidiomycota</taxon>
        <taxon>Agaricomycotina</taxon>
        <taxon>Agaricomycetes</taxon>
        <taxon>Agaricomycetidae</taxon>
        <taxon>Agaricales</taxon>
        <taxon>Tricholomatineae</taxon>
        <taxon>Lyophyllaceae</taxon>
        <taxon>Hypsizygus</taxon>
    </lineage>
</organism>
<dbReference type="Gene3D" id="3.40.50.720">
    <property type="entry name" value="NAD(P)-binding Rossmann-like Domain"/>
    <property type="match status" value="1"/>
</dbReference>
<dbReference type="SUPFAM" id="SSF50129">
    <property type="entry name" value="GroES-like"/>
    <property type="match status" value="1"/>
</dbReference>
<reference evidence="4" key="1">
    <citation type="submission" date="2018-04" db="EMBL/GenBank/DDBJ databases">
        <title>Whole genome sequencing of Hypsizygus marmoreus.</title>
        <authorList>
            <person name="Choi I.-G."/>
            <person name="Min B."/>
            <person name="Kim J.-G."/>
            <person name="Kim S."/>
            <person name="Oh Y.-L."/>
            <person name="Kong W.-S."/>
            <person name="Park H."/>
            <person name="Jeong J."/>
            <person name="Song E.-S."/>
        </authorList>
    </citation>
    <scope>NUCLEOTIDE SEQUENCE [LARGE SCALE GENOMIC DNA]</scope>
    <source>
        <strain evidence="4">51987-8</strain>
    </source>
</reference>
<dbReference type="GO" id="GO:0016651">
    <property type="term" value="F:oxidoreductase activity, acting on NAD(P)H"/>
    <property type="evidence" value="ECO:0007669"/>
    <property type="project" value="TreeGrafter"/>
</dbReference>
<dbReference type="InterPro" id="IPR013149">
    <property type="entry name" value="ADH-like_C"/>
</dbReference>
<dbReference type="InterPro" id="IPR013154">
    <property type="entry name" value="ADH-like_N"/>
</dbReference>
<evidence type="ECO:0000256" key="2">
    <source>
        <dbReference type="ARBA" id="ARBA00023002"/>
    </source>
</evidence>
<dbReference type="SUPFAM" id="SSF51735">
    <property type="entry name" value="NAD(P)-binding Rossmann-fold domains"/>
    <property type="match status" value="1"/>
</dbReference>
<dbReference type="NCBIfam" id="TIGR02824">
    <property type="entry name" value="quinone_pig3"/>
    <property type="match status" value="1"/>
</dbReference>
<gene>
    <name evidence="4" type="primary">TP53I3</name>
    <name evidence="4" type="ORF">Hypma_014331</name>
</gene>
<accession>A0A369JEN5</accession>
<dbReference type="Pfam" id="PF00107">
    <property type="entry name" value="ADH_zinc_N"/>
    <property type="match status" value="1"/>
</dbReference>
<keyword evidence="1" id="KW-0521">NADP</keyword>